<reference evidence="1 2" key="1">
    <citation type="submission" date="2019-03" db="EMBL/GenBank/DDBJ databases">
        <title>Novel species of Flavobacterium.</title>
        <authorList>
            <person name="Liu Q."/>
            <person name="Xin Y.-H."/>
        </authorList>
    </citation>
    <scope>NUCLEOTIDE SEQUENCE [LARGE SCALE GENOMIC DNA]</scope>
    <source>
        <strain evidence="1 2">LB2P22</strain>
    </source>
</reference>
<gene>
    <name evidence="1" type="ORF">E0I61_09705</name>
</gene>
<keyword evidence="2" id="KW-1185">Reference proteome</keyword>
<dbReference type="SUPFAM" id="SSF54637">
    <property type="entry name" value="Thioesterase/thiol ester dehydrase-isomerase"/>
    <property type="match status" value="1"/>
</dbReference>
<proteinExistence type="predicted"/>
<dbReference type="RefSeq" id="WP_132071065.1">
    <property type="nucleotide sequence ID" value="NZ_SMLH01000004.1"/>
</dbReference>
<comment type="caution">
    <text evidence="1">The sequence shown here is derived from an EMBL/GenBank/DDBJ whole genome shotgun (WGS) entry which is preliminary data.</text>
</comment>
<accession>A0ABY2DRQ1</accession>
<dbReference type="Pfam" id="PF13279">
    <property type="entry name" value="4HBT_2"/>
    <property type="match status" value="1"/>
</dbReference>
<dbReference type="Proteomes" id="UP000294685">
    <property type="component" value="Unassembled WGS sequence"/>
</dbReference>
<dbReference type="InterPro" id="IPR029069">
    <property type="entry name" value="HotDog_dom_sf"/>
</dbReference>
<dbReference type="CDD" id="cd00586">
    <property type="entry name" value="4HBT"/>
    <property type="match status" value="1"/>
</dbReference>
<dbReference type="Gene3D" id="3.10.129.10">
    <property type="entry name" value="Hotdog Thioesterase"/>
    <property type="match status" value="1"/>
</dbReference>
<sequence>MPMIKSPDGESYFEYRFITTFEETNVVGNIYFANFVVWQGKCREMFLYEYCPDIIDEIYRGLALITLDLSVQYISQIFAFDKVVMRMYLEAQSSSRLLMRFEYYKEEADKSLTLSCKGTHATAAMVEVNGKMIPTNFPDSMFHLFEEYQIS</sequence>
<evidence type="ECO:0000313" key="2">
    <source>
        <dbReference type="Proteomes" id="UP000294685"/>
    </source>
</evidence>
<protein>
    <submittedName>
        <fullName evidence="1">Acyl-CoA thioesterase</fullName>
    </submittedName>
</protein>
<organism evidence="1 2">
    <name type="scientific">Flavobacterium ranwuense</name>
    <dbReference type="NCBI Taxonomy" id="2541725"/>
    <lineage>
        <taxon>Bacteria</taxon>
        <taxon>Pseudomonadati</taxon>
        <taxon>Bacteroidota</taxon>
        <taxon>Flavobacteriia</taxon>
        <taxon>Flavobacteriales</taxon>
        <taxon>Flavobacteriaceae</taxon>
        <taxon>Flavobacterium</taxon>
    </lineage>
</organism>
<evidence type="ECO:0000313" key="1">
    <source>
        <dbReference type="EMBL" id="TDE29422.1"/>
    </source>
</evidence>
<dbReference type="EMBL" id="SMLH01000004">
    <property type="protein sequence ID" value="TDE29422.1"/>
    <property type="molecule type" value="Genomic_DNA"/>
</dbReference>
<name>A0ABY2DRQ1_9FLAO</name>